<name>A0A1G5RQ65_PSEXY</name>
<feature type="compositionally biased region" description="Polar residues" evidence="1">
    <location>
        <begin position="143"/>
        <end position="154"/>
    </location>
</feature>
<evidence type="ECO:0000313" key="2">
    <source>
        <dbReference type="EMBL" id="SCZ76252.1"/>
    </source>
</evidence>
<dbReference type="RefSeq" id="WP_090160561.1">
    <property type="nucleotide sequence ID" value="NZ_FMWK01000001.1"/>
</dbReference>
<protein>
    <recommendedName>
        <fullName evidence="4">Helix-turn-helix domain-containing protein</fullName>
    </recommendedName>
</protein>
<feature type="region of interest" description="Disordered" evidence="1">
    <location>
        <begin position="102"/>
        <end position="175"/>
    </location>
</feature>
<dbReference type="Proteomes" id="UP000199428">
    <property type="component" value="Unassembled WGS sequence"/>
</dbReference>
<proteinExistence type="predicted"/>
<feature type="compositionally biased region" description="Polar residues" evidence="1">
    <location>
        <begin position="104"/>
        <end position="113"/>
    </location>
</feature>
<gene>
    <name evidence="2" type="ORF">SAMN02910350_00157</name>
</gene>
<organism evidence="2 3">
    <name type="scientific">Pseudobutyrivibrio xylanivorans</name>
    <dbReference type="NCBI Taxonomy" id="185007"/>
    <lineage>
        <taxon>Bacteria</taxon>
        <taxon>Bacillati</taxon>
        <taxon>Bacillota</taxon>
        <taxon>Clostridia</taxon>
        <taxon>Lachnospirales</taxon>
        <taxon>Lachnospiraceae</taxon>
        <taxon>Pseudobutyrivibrio</taxon>
    </lineage>
</organism>
<evidence type="ECO:0000313" key="3">
    <source>
        <dbReference type="Proteomes" id="UP000199428"/>
    </source>
</evidence>
<dbReference type="EMBL" id="FMWK01000001">
    <property type="protein sequence ID" value="SCZ76252.1"/>
    <property type="molecule type" value="Genomic_DNA"/>
</dbReference>
<dbReference type="AlphaFoldDB" id="A0A1G5RQ65"/>
<sequence>MPVLKNKTQGNFTMVSNGILRDKELPLKERGLLVTLLGLPDNWDFSINGLAAILPDGRDKIKTGLRKLEKMGYLTRYQARSENGVFGDLIVEVNEIPAVVPQVENPSAVNPSTDKPHTENHQQYNTNKYKTKEYKKQKYVKGDSQNGNSKSNGTGVNGSKRESSWTKSEIDLYGF</sequence>
<evidence type="ECO:0008006" key="4">
    <source>
        <dbReference type="Google" id="ProtNLM"/>
    </source>
</evidence>
<feature type="compositionally biased region" description="Basic and acidic residues" evidence="1">
    <location>
        <begin position="159"/>
        <end position="175"/>
    </location>
</feature>
<accession>A0A1G5RQ65</accession>
<dbReference type="Pfam" id="PF13730">
    <property type="entry name" value="HTH_36"/>
    <property type="match status" value="1"/>
</dbReference>
<evidence type="ECO:0000256" key="1">
    <source>
        <dbReference type="SAM" id="MobiDB-lite"/>
    </source>
</evidence>
<reference evidence="2 3" key="1">
    <citation type="submission" date="2016-10" db="EMBL/GenBank/DDBJ databases">
        <authorList>
            <person name="de Groot N.N."/>
        </authorList>
    </citation>
    <scope>NUCLEOTIDE SEQUENCE [LARGE SCALE GENOMIC DNA]</scope>
    <source>
        <strain evidence="2 3">DSM 10317</strain>
    </source>
</reference>